<feature type="transmembrane region" description="Helical" evidence="3">
    <location>
        <begin position="75"/>
        <end position="97"/>
    </location>
</feature>
<keyword evidence="3" id="KW-1133">Transmembrane helix</keyword>
<evidence type="ECO:0000313" key="5">
    <source>
        <dbReference type="EMBL" id="KAG5276784.1"/>
    </source>
</evidence>
<keyword evidence="2" id="KW-0175">Coiled coil</keyword>
<dbReference type="EMBL" id="JADWDJ010000008">
    <property type="protein sequence ID" value="KAG5276784.1"/>
    <property type="molecule type" value="Genomic_DNA"/>
</dbReference>
<dbReference type="Pfam" id="PF00059">
    <property type="entry name" value="Lectin_C"/>
    <property type="match status" value="1"/>
</dbReference>
<dbReference type="PANTHER" id="PTHR45710:SF26">
    <property type="entry name" value="RH26557P"/>
    <property type="match status" value="1"/>
</dbReference>
<sequence length="417" mass="47410">MWAWERGESSTQPLRAVLNHFPHPQFSYWLGIEPATLQFQAQTPNQQSTAAPLSRVLSQNTAAVQMNRLSQCASVGLGVISVLLLISMTGLCVKYTIEISQGRAQQESSCPNGLLYFNGKCYYFSSHPRTWSEGRGMDEEAIYDNIVMDTEISKPASTTEETDEYVDMRSSRCPEKPITPSTSVQKNVWLQWVTVALGVLCVLLTLLTTGLCVKYTTERDQLKIEQNQLKTERDQLKTERDQLKTERDQLKTDGDLFKSRWSNVTQERDQLLSSNSNLMRERDQLQDIIDQVPCPKGWNVYSKCYLISSPEKPWSEARQVCQAMGADLVTIESEEEQVYINGLGRWGWIGLQRSGMNWTWVNDRPLSEGPVFWEPGQPNSNTENCVLSSPNVENPTSNWHDYPCSSMFYPICEKSAN</sequence>
<dbReference type="Gene3D" id="1.20.5.400">
    <property type="match status" value="2"/>
</dbReference>
<feature type="domain" description="C-type lectin" evidence="4">
    <location>
        <begin position="300"/>
        <end position="413"/>
    </location>
</feature>
<name>A0AAV6GNT1_9TELE</name>
<dbReference type="InterPro" id="IPR001304">
    <property type="entry name" value="C-type_lectin-like"/>
</dbReference>
<keyword evidence="6" id="KW-1185">Reference proteome</keyword>
<accession>A0AAV6GNT1</accession>
<evidence type="ECO:0000259" key="4">
    <source>
        <dbReference type="PROSITE" id="PS50041"/>
    </source>
</evidence>
<dbReference type="Gene3D" id="3.10.100.10">
    <property type="entry name" value="Mannose-Binding Protein A, subunit A"/>
    <property type="match status" value="2"/>
</dbReference>
<organism evidence="5 6">
    <name type="scientific">Alosa alosa</name>
    <name type="common">allis shad</name>
    <dbReference type="NCBI Taxonomy" id="278164"/>
    <lineage>
        <taxon>Eukaryota</taxon>
        <taxon>Metazoa</taxon>
        <taxon>Chordata</taxon>
        <taxon>Craniata</taxon>
        <taxon>Vertebrata</taxon>
        <taxon>Euteleostomi</taxon>
        <taxon>Actinopterygii</taxon>
        <taxon>Neopterygii</taxon>
        <taxon>Teleostei</taxon>
        <taxon>Clupei</taxon>
        <taxon>Clupeiformes</taxon>
        <taxon>Clupeoidei</taxon>
        <taxon>Clupeidae</taxon>
        <taxon>Alosa</taxon>
    </lineage>
</organism>
<reference evidence="5" key="1">
    <citation type="submission" date="2020-10" db="EMBL/GenBank/DDBJ databases">
        <title>Chromosome-scale genome assembly of the Allis shad, Alosa alosa.</title>
        <authorList>
            <person name="Margot Z."/>
            <person name="Christophe K."/>
            <person name="Cabau C."/>
            <person name="Louis A."/>
            <person name="Berthelot C."/>
            <person name="Parey E."/>
            <person name="Roest Crollius H."/>
            <person name="Montfort J."/>
            <person name="Robinson-Rechavi M."/>
            <person name="Bucao C."/>
            <person name="Bouchez O."/>
            <person name="Gislard M."/>
            <person name="Lluch J."/>
            <person name="Milhes M."/>
            <person name="Lampietro C."/>
            <person name="Lopez Roques C."/>
            <person name="Donnadieu C."/>
            <person name="Braasch I."/>
            <person name="Desvignes T."/>
            <person name="Postlethwait J."/>
            <person name="Bobe J."/>
            <person name="Guiguen Y."/>
        </authorList>
    </citation>
    <scope>NUCLEOTIDE SEQUENCE</scope>
    <source>
        <strain evidence="5">M-15738</strain>
        <tissue evidence="5">Blood</tissue>
    </source>
</reference>
<dbReference type="InterPro" id="IPR016186">
    <property type="entry name" value="C-type_lectin-like/link_sf"/>
</dbReference>
<proteinExistence type="predicted"/>
<dbReference type="Proteomes" id="UP000823561">
    <property type="component" value="Chromosome 8"/>
</dbReference>
<feature type="transmembrane region" description="Helical" evidence="3">
    <location>
        <begin position="189"/>
        <end position="213"/>
    </location>
</feature>
<gene>
    <name evidence="5" type="ORF">AALO_G00109690</name>
</gene>
<evidence type="ECO:0000256" key="3">
    <source>
        <dbReference type="SAM" id="Phobius"/>
    </source>
</evidence>
<dbReference type="AlphaFoldDB" id="A0AAV6GNT1"/>
<keyword evidence="3" id="KW-0472">Membrane</keyword>
<evidence type="ECO:0000256" key="1">
    <source>
        <dbReference type="ARBA" id="ARBA00004401"/>
    </source>
</evidence>
<dbReference type="InterPro" id="IPR050828">
    <property type="entry name" value="C-type_lectin/matrix_domain"/>
</dbReference>
<comment type="subcellular location">
    <subcellularLocation>
        <location evidence="1">Cell membrane</location>
        <topology evidence="1">Single-pass type II membrane protein</topology>
    </subcellularLocation>
</comment>
<keyword evidence="3" id="KW-0812">Transmembrane</keyword>
<feature type="coiled-coil region" evidence="2">
    <location>
        <begin position="212"/>
        <end position="288"/>
    </location>
</feature>
<evidence type="ECO:0000256" key="2">
    <source>
        <dbReference type="SAM" id="Coils"/>
    </source>
</evidence>
<dbReference type="InterPro" id="IPR016187">
    <property type="entry name" value="CTDL_fold"/>
</dbReference>
<comment type="caution">
    <text evidence="5">The sequence shown here is derived from an EMBL/GenBank/DDBJ whole genome shotgun (WGS) entry which is preliminary data.</text>
</comment>
<protein>
    <recommendedName>
        <fullName evidence="4">C-type lectin domain-containing protein</fullName>
    </recommendedName>
</protein>
<dbReference type="SUPFAM" id="SSF56436">
    <property type="entry name" value="C-type lectin-like"/>
    <property type="match status" value="2"/>
</dbReference>
<evidence type="ECO:0000313" key="6">
    <source>
        <dbReference type="Proteomes" id="UP000823561"/>
    </source>
</evidence>
<dbReference type="GO" id="GO:0005886">
    <property type="term" value="C:plasma membrane"/>
    <property type="evidence" value="ECO:0007669"/>
    <property type="project" value="UniProtKB-SubCell"/>
</dbReference>
<dbReference type="SMART" id="SM00034">
    <property type="entry name" value="CLECT"/>
    <property type="match status" value="1"/>
</dbReference>
<dbReference type="PANTHER" id="PTHR45710">
    <property type="entry name" value="C-TYPE LECTIN DOMAIN-CONTAINING PROTEIN 180"/>
    <property type="match status" value="1"/>
</dbReference>
<dbReference type="PROSITE" id="PS50041">
    <property type="entry name" value="C_TYPE_LECTIN_2"/>
    <property type="match status" value="1"/>
</dbReference>